<dbReference type="PANTHER" id="PTHR43201:SF5">
    <property type="entry name" value="MEDIUM-CHAIN ACYL-COA LIGASE ACSF2, MITOCHONDRIAL"/>
    <property type="match status" value="1"/>
</dbReference>
<organism evidence="5 6">
    <name type="scientific">Halomonas johnsoniae</name>
    <dbReference type="NCBI Taxonomy" id="502832"/>
    <lineage>
        <taxon>Bacteria</taxon>
        <taxon>Pseudomonadati</taxon>
        <taxon>Pseudomonadota</taxon>
        <taxon>Gammaproteobacteria</taxon>
        <taxon>Oceanospirillales</taxon>
        <taxon>Halomonadaceae</taxon>
        <taxon>Halomonas</taxon>
    </lineage>
</organism>
<dbReference type="EMBL" id="BMXO01000001">
    <property type="protein sequence ID" value="GGW46826.1"/>
    <property type="molecule type" value="Genomic_DNA"/>
</dbReference>
<evidence type="ECO:0000256" key="1">
    <source>
        <dbReference type="ARBA" id="ARBA00006432"/>
    </source>
</evidence>
<dbReference type="InterPro" id="IPR045851">
    <property type="entry name" value="AMP-bd_C_sf"/>
</dbReference>
<dbReference type="PROSITE" id="PS00455">
    <property type="entry name" value="AMP_BINDING"/>
    <property type="match status" value="1"/>
</dbReference>
<keyword evidence="2" id="KW-0436">Ligase</keyword>
<gene>
    <name evidence="5" type="ORF">GCM10007158_04710</name>
</gene>
<accession>A0ABQ2WBE4</accession>
<dbReference type="InterPro" id="IPR000873">
    <property type="entry name" value="AMP-dep_synth/lig_dom"/>
</dbReference>
<protein>
    <submittedName>
        <fullName evidence="5">AMP-dependent synthetase</fullName>
    </submittedName>
</protein>
<dbReference type="InterPro" id="IPR025110">
    <property type="entry name" value="AMP-bd_C"/>
</dbReference>
<dbReference type="InterPro" id="IPR042099">
    <property type="entry name" value="ANL_N_sf"/>
</dbReference>
<feature type="domain" description="AMP-dependent synthetase/ligase" evidence="3">
    <location>
        <begin position="9"/>
        <end position="368"/>
    </location>
</feature>
<evidence type="ECO:0000313" key="5">
    <source>
        <dbReference type="EMBL" id="GGW46826.1"/>
    </source>
</evidence>
<evidence type="ECO:0000259" key="3">
    <source>
        <dbReference type="Pfam" id="PF00501"/>
    </source>
</evidence>
<dbReference type="Pfam" id="PF00501">
    <property type="entry name" value="AMP-binding"/>
    <property type="match status" value="1"/>
</dbReference>
<dbReference type="Gene3D" id="3.40.50.12780">
    <property type="entry name" value="N-terminal domain of ligase-like"/>
    <property type="match status" value="1"/>
</dbReference>
<dbReference type="Gene3D" id="3.30.300.30">
    <property type="match status" value="1"/>
</dbReference>
<dbReference type="SUPFAM" id="SSF56801">
    <property type="entry name" value="Acetyl-CoA synthetase-like"/>
    <property type="match status" value="1"/>
</dbReference>
<dbReference type="PANTHER" id="PTHR43201">
    <property type="entry name" value="ACYL-COA SYNTHETASE"/>
    <property type="match status" value="1"/>
</dbReference>
<name>A0ABQ2WBE4_9GAMM</name>
<sequence length="510" mass="56053">MNVANYLAVNAQRFPERTAIFAGEHPALSYAGLAQAASRWATYLTDEVGLAEGERVALFLANSVCYIELLCGAWYAGLVVVPINAKLTAAEVAYIVDDADCRVLFTEHDDMVSWVSVPLIAPSGFALPSGRVSQPVFRASHEPAWIFYTSGTTGKPKGATLTHLCLATMSACYVANIETIGPHNRLVHFAPMSHGSGLYMVPYLMVGGAQVIPSSSKFSGELFVETLGAHGHASMFLAPTMIRRVLDFLATYPGPFNPADIHTITYGGGPMYARDLLEALEVMGFRLVQIYGQGESPMTITFLDKQQHQQLYELYQQQGLTDKTRLVPVGQSHPQLEIAIQDQYGSCMPVGSEGEVCVRGDTVMSGYWANPDASRETLREGWLRTGDVGYLDAQGYLYLTDRLKDVIISGGSNIYPREVEEVLLQYPGVREVSVVGRPDSEWGEIVVAFVACSAPLDIQALDTFCLNHMARFKRPKTYHLLDELPKNAYGKILKTTLRSMLVSSELEEQR</sequence>
<feature type="domain" description="AMP-binding enzyme C-terminal" evidence="4">
    <location>
        <begin position="418"/>
        <end position="491"/>
    </location>
</feature>
<dbReference type="Pfam" id="PF13193">
    <property type="entry name" value="AMP-binding_C"/>
    <property type="match status" value="1"/>
</dbReference>
<dbReference type="InterPro" id="IPR020845">
    <property type="entry name" value="AMP-binding_CS"/>
</dbReference>
<evidence type="ECO:0000256" key="2">
    <source>
        <dbReference type="ARBA" id="ARBA00022598"/>
    </source>
</evidence>
<proteinExistence type="inferred from homology"/>
<keyword evidence="6" id="KW-1185">Reference proteome</keyword>
<evidence type="ECO:0000259" key="4">
    <source>
        <dbReference type="Pfam" id="PF13193"/>
    </source>
</evidence>
<comment type="similarity">
    <text evidence="1">Belongs to the ATP-dependent AMP-binding enzyme family.</text>
</comment>
<reference evidence="6" key="1">
    <citation type="journal article" date="2019" name="Int. J. Syst. Evol. Microbiol.">
        <title>The Global Catalogue of Microorganisms (GCM) 10K type strain sequencing project: providing services to taxonomists for standard genome sequencing and annotation.</title>
        <authorList>
            <consortium name="The Broad Institute Genomics Platform"/>
            <consortium name="The Broad Institute Genome Sequencing Center for Infectious Disease"/>
            <person name="Wu L."/>
            <person name="Ma J."/>
        </authorList>
    </citation>
    <scope>NUCLEOTIDE SEQUENCE [LARGE SCALE GENOMIC DNA]</scope>
    <source>
        <strain evidence="6">KCTC 22157</strain>
    </source>
</reference>
<evidence type="ECO:0000313" key="6">
    <source>
        <dbReference type="Proteomes" id="UP000647585"/>
    </source>
</evidence>
<comment type="caution">
    <text evidence="5">The sequence shown here is derived from an EMBL/GenBank/DDBJ whole genome shotgun (WGS) entry which is preliminary data.</text>
</comment>
<dbReference type="Proteomes" id="UP000647585">
    <property type="component" value="Unassembled WGS sequence"/>
</dbReference>